<evidence type="ECO:0000313" key="2">
    <source>
        <dbReference type="Proteomes" id="UP000317909"/>
    </source>
</evidence>
<name>A0A517U5H7_9BACT</name>
<accession>A0A517U5H7</accession>
<protein>
    <submittedName>
        <fullName evidence="1">Uncharacterized protein</fullName>
    </submittedName>
</protein>
<dbReference type="KEGG" id="llh:I41_51210"/>
<dbReference type="AlphaFoldDB" id="A0A517U5H7"/>
<evidence type="ECO:0000313" key="1">
    <source>
        <dbReference type="EMBL" id="QDT75877.1"/>
    </source>
</evidence>
<proteinExistence type="predicted"/>
<reference evidence="1 2" key="1">
    <citation type="submission" date="2019-02" db="EMBL/GenBank/DDBJ databases">
        <title>Deep-cultivation of Planctomycetes and their phenomic and genomic characterization uncovers novel biology.</title>
        <authorList>
            <person name="Wiegand S."/>
            <person name="Jogler M."/>
            <person name="Boedeker C."/>
            <person name="Pinto D."/>
            <person name="Vollmers J."/>
            <person name="Rivas-Marin E."/>
            <person name="Kohn T."/>
            <person name="Peeters S.H."/>
            <person name="Heuer A."/>
            <person name="Rast P."/>
            <person name="Oberbeckmann S."/>
            <person name="Bunk B."/>
            <person name="Jeske O."/>
            <person name="Meyerdierks A."/>
            <person name="Storesund J.E."/>
            <person name="Kallscheuer N."/>
            <person name="Luecker S."/>
            <person name="Lage O.M."/>
            <person name="Pohl T."/>
            <person name="Merkel B.J."/>
            <person name="Hornburger P."/>
            <person name="Mueller R.-W."/>
            <person name="Bruemmer F."/>
            <person name="Labrenz M."/>
            <person name="Spormann A.M."/>
            <person name="Op den Camp H."/>
            <person name="Overmann J."/>
            <person name="Amann R."/>
            <person name="Jetten M.S.M."/>
            <person name="Mascher T."/>
            <person name="Medema M.H."/>
            <person name="Devos D.P."/>
            <person name="Kaster A.-K."/>
            <person name="Ovreas L."/>
            <person name="Rohde M."/>
            <person name="Galperin M.Y."/>
            <person name="Jogler C."/>
        </authorList>
    </citation>
    <scope>NUCLEOTIDE SEQUENCE [LARGE SCALE GENOMIC DNA]</scope>
    <source>
        <strain evidence="1 2">I41</strain>
    </source>
</reference>
<organism evidence="1 2">
    <name type="scientific">Lacipirellula limnantheis</name>
    <dbReference type="NCBI Taxonomy" id="2528024"/>
    <lineage>
        <taxon>Bacteria</taxon>
        <taxon>Pseudomonadati</taxon>
        <taxon>Planctomycetota</taxon>
        <taxon>Planctomycetia</taxon>
        <taxon>Pirellulales</taxon>
        <taxon>Lacipirellulaceae</taxon>
        <taxon>Lacipirellula</taxon>
    </lineage>
</organism>
<dbReference type="Proteomes" id="UP000317909">
    <property type="component" value="Chromosome"/>
</dbReference>
<keyword evidence="2" id="KW-1185">Reference proteome</keyword>
<sequence length="144" mass="16200">MPAAGDLRCAKSRPRGLFQCYHYAHLTQRTQRLQKRRLVNHLPAACSLSAFTMFKSLSAKHFKNVGAGLGFGARGVKNGHLAVGFHLFDIAAESFELVGNVSQFQHILDPLYQRHLVDGLREEVIGPRVDRTLHVAVFVERRDH</sequence>
<dbReference type="EMBL" id="CP036339">
    <property type="protein sequence ID" value="QDT75877.1"/>
    <property type="molecule type" value="Genomic_DNA"/>
</dbReference>
<gene>
    <name evidence="1" type="ORF">I41_51210</name>
</gene>